<dbReference type="EMBL" id="JAWNGG020000090">
    <property type="protein sequence ID" value="KAK9302772.1"/>
    <property type="molecule type" value="Genomic_DNA"/>
</dbReference>
<evidence type="ECO:0000313" key="2">
    <source>
        <dbReference type="Proteomes" id="UP001432146"/>
    </source>
</evidence>
<proteinExistence type="predicted"/>
<reference evidence="1 2" key="1">
    <citation type="submission" date="2024-05" db="EMBL/GenBank/DDBJ databases">
        <title>The nuclear and mitochondrial genome assemblies of Tetragonisca angustula (Apidae: Meliponini), a tiny yet remarkable pollinator in the Neotropics.</title>
        <authorList>
            <person name="Ferrari R."/>
            <person name="Ricardo P.C."/>
            <person name="Dias F.C."/>
            <person name="Araujo N.S."/>
            <person name="Soares D.O."/>
            <person name="Zhou Q.-S."/>
            <person name="Zhu C.-D."/>
            <person name="Coutinho L."/>
            <person name="Airas M.C."/>
            <person name="Batista T.M."/>
        </authorList>
    </citation>
    <scope>NUCLEOTIDE SEQUENCE [LARGE SCALE GENOMIC DNA]</scope>
    <source>
        <strain evidence="1">ASF017062</strain>
        <tissue evidence="1">Abdomen</tissue>
    </source>
</reference>
<comment type="caution">
    <text evidence="1">The sequence shown here is derived from an EMBL/GenBank/DDBJ whole genome shotgun (WGS) entry which is preliminary data.</text>
</comment>
<name>A0AAW1A0R9_9HYME</name>
<protein>
    <submittedName>
        <fullName evidence="1">Uncharacterized protein</fullName>
    </submittedName>
</protein>
<evidence type="ECO:0000313" key="1">
    <source>
        <dbReference type="EMBL" id="KAK9302772.1"/>
    </source>
</evidence>
<keyword evidence="2" id="KW-1185">Reference proteome</keyword>
<organism evidence="1 2">
    <name type="scientific">Tetragonisca angustula</name>
    <dbReference type="NCBI Taxonomy" id="166442"/>
    <lineage>
        <taxon>Eukaryota</taxon>
        <taxon>Metazoa</taxon>
        <taxon>Ecdysozoa</taxon>
        <taxon>Arthropoda</taxon>
        <taxon>Hexapoda</taxon>
        <taxon>Insecta</taxon>
        <taxon>Pterygota</taxon>
        <taxon>Neoptera</taxon>
        <taxon>Endopterygota</taxon>
        <taxon>Hymenoptera</taxon>
        <taxon>Apocrita</taxon>
        <taxon>Aculeata</taxon>
        <taxon>Apoidea</taxon>
        <taxon>Anthophila</taxon>
        <taxon>Apidae</taxon>
        <taxon>Tetragonisca</taxon>
    </lineage>
</organism>
<dbReference type="AlphaFoldDB" id="A0AAW1A0R9"/>
<sequence>MPSISCTKDNYIPLLAYYCPSGPLLPGGWRYNGFLVVSAGPLSRNLYCDFTSFRRSVTPPFAPAPVTESRSKQQRRFDNSVHPVVNHRGARLTFVGPDDTMFDLYHQRDLVRLTFCGREKLLGFCSSVVEISVRIAAKC</sequence>
<dbReference type="Proteomes" id="UP001432146">
    <property type="component" value="Unassembled WGS sequence"/>
</dbReference>
<gene>
    <name evidence="1" type="ORF">QLX08_005328</name>
</gene>
<accession>A0AAW1A0R9</accession>